<evidence type="ECO:0000313" key="9">
    <source>
        <dbReference type="Proteomes" id="UP000694569"/>
    </source>
</evidence>
<feature type="region of interest" description="Disordered" evidence="6">
    <location>
        <begin position="22"/>
        <end position="49"/>
    </location>
</feature>
<dbReference type="SUPFAM" id="SSF81296">
    <property type="entry name" value="E set domains"/>
    <property type="match status" value="1"/>
</dbReference>
<dbReference type="Pfam" id="PF05351">
    <property type="entry name" value="GMP_PDE_delta"/>
    <property type="match status" value="1"/>
</dbReference>
<keyword evidence="5" id="KW-0446">Lipid-binding</keyword>
<evidence type="ECO:0000256" key="4">
    <source>
        <dbReference type="ARBA" id="ARBA00022927"/>
    </source>
</evidence>
<evidence type="ECO:0000256" key="5">
    <source>
        <dbReference type="ARBA" id="ARBA00023121"/>
    </source>
</evidence>
<dbReference type="InterPro" id="IPR008015">
    <property type="entry name" value="PDED_dom"/>
</dbReference>
<proteinExistence type="inferred from homology"/>
<evidence type="ECO:0000259" key="7">
    <source>
        <dbReference type="Pfam" id="PF05351"/>
    </source>
</evidence>
<dbReference type="GO" id="GO:0005929">
    <property type="term" value="C:cilium"/>
    <property type="evidence" value="ECO:0007669"/>
    <property type="project" value="TreeGrafter"/>
</dbReference>
<dbReference type="PANTHER" id="PTHR12951:SF3">
    <property type="entry name" value="PROTEIN UNC-119 HOMOLOG B"/>
    <property type="match status" value="1"/>
</dbReference>
<keyword evidence="2" id="KW-0813">Transport</keyword>
<evidence type="ECO:0000256" key="3">
    <source>
        <dbReference type="ARBA" id="ARBA00022794"/>
    </source>
</evidence>
<evidence type="ECO:0000256" key="1">
    <source>
        <dbReference type="ARBA" id="ARBA00008102"/>
    </source>
</evidence>
<reference evidence="8" key="2">
    <citation type="submission" date="2025-09" db="UniProtKB">
        <authorList>
            <consortium name="Ensembl"/>
        </authorList>
    </citation>
    <scope>IDENTIFICATION</scope>
</reference>
<dbReference type="InterPro" id="IPR014756">
    <property type="entry name" value="Ig_E-set"/>
</dbReference>
<accession>A0A8C5MB08</accession>
<dbReference type="OrthoDB" id="10248777at2759"/>
<dbReference type="PANTHER" id="PTHR12951">
    <property type="entry name" value="RETINAL PROTEIN 4"/>
    <property type="match status" value="1"/>
</dbReference>
<keyword evidence="3" id="KW-0970">Cilium biogenesis/degradation</keyword>
<evidence type="ECO:0000256" key="6">
    <source>
        <dbReference type="SAM" id="MobiDB-lite"/>
    </source>
</evidence>
<feature type="domain" description="GMP phosphodiesterase delta subunit" evidence="7">
    <location>
        <begin position="100"/>
        <end position="187"/>
    </location>
</feature>
<dbReference type="Proteomes" id="UP000694569">
    <property type="component" value="Unplaced"/>
</dbReference>
<keyword evidence="4" id="KW-0653">Protein transport</keyword>
<name>A0A8C5MB08_9ANUR</name>
<dbReference type="AlphaFoldDB" id="A0A8C5MB08"/>
<dbReference type="GO" id="GO:0007399">
    <property type="term" value="P:nervous system development"/>
    <property type="evidence" value="ECO:0007669"/>
    <property type="project" value="TreeGrafter"/>
</dbReference>
<dbReference type="GeneTree" id="ENSGT00390000014595"/>
<dbReference type="InterPro" id="IPR051519">
    <property type="entry name" value="PDE6D_unc-119_myristoyl-bd"/>
</dbReference>
<keyword evidence="9" id="KW-1185">Reference proteome</keyword>
<evidence type="ECO:0000313" key="8">
    <source>
        <dbReference type="Ensembl" id="ENSLLEP00000010526.1"/>
    </source>
</evidence>
<dbReference type="Ensembl" id="ENSLLET00000010936.1">
    <property type="protein sequence ID" value="ENSLLEP00000010526.1"/>
    <property type="gene ID" value="ENSLLEG00000006705.1"/>
</dbReference>
<dbReference type="GO" id="GO:0008289">
    <property type="term" value="F:lipid binding"/>
    <property type="evidence" value="ECO:0007669"/>
    <property type="project" value="UniProtKB-KW"/>
</dbReference>
<dbReference type="GO" id="GO:0042953">
    <property type="term" value="P:lipoprotein transport"/>
    <property type="evidence" value="ECO:0007669"/>
    <property type="project" value="TreeGrafter"/>
</dbReference>
<comment type="similarity">
    <text evidence="1">Belongs to the PDE6D/unc-119 family.</text>
</comment>
<protein>
    <recommendedName>
        <fullName evidence="7">GMP phosphodiesterase delta subunit domain-containing protein</fullName>
    </recommendedName>
</protein>
<evidence type="ECO:0000256" key="2">
    <source>
        <dbReference type="ARBA" id="ARBA00022448"/>
    </source>
</evidence>
<reference evidence="8" key="1">
    <citation type="submission" date="2025-08" db="UniProtKB">
        <authorList>
            <consortium name="Ensembl"/>
        </authorList>
    </citation>
    <scope>IDENTIFICATION</scope>
</reference>
<dbReference type="GO" id="GO:0060271">
    <property type="term" value="P:cilium assembly"/>
    <property type="evidence" value="ECO:0007669"/>
    <property type="project" value="TreeGrafter"/>
</dbReference>
<organism evidence="8 9">
    <name type="scientific">Leptobrachium leishanense</name>
    <name type="common">Leishan spiny toad</name>
    <dbReference type="NCBI Taxonomy" id="445787"/>
    <lineage>
        <taxon>Eukaryota</taxon>
        <taxon>Metazoa</taxon>
        <taxon>Chordata</taxon>
        <taxon>Craniata</taxon>
        <taxon>Vertebrata</taxon>
        <taxon>Euteleostomi</taxon>
        <taxon>Amphibia</taxon>
        <taxon>Batrachia</taxon>
        <taxon>Anura</taxon>
        <taxon>Pelobatoidea</taxon>
        <taxon>Megophryidae</taxon>
        <taxon>Leptobrachium</taxon>
    </lineage>
</organism>
<dbReference type="InterPro" id="IPR037036">
    <property type="entry name" value="PDED_dom_sf"/>
</dbReference>
<dbReference type="Gene3D" id="2.70.50.40">
    <property type="entry name" value="GMP phosphodiesterase, delta subunit"/>
    <property type="match status" value="1"/>
</dbReference>
<sequence>MLGSAPSDAVLPALTTGNRLASDATWRSDAPGSAAGAKDVTAGKEERKMSGGGVINRLKTQWILGKEGSVSGPCTASPVTEQELLSLNELRPEHVLGLKDNIYGIDFTRFKIWDLDTSSILFDISKPCTEQEDDDDDGGQLNVSAGRFVRYQFTPAFLWLRRVGATVEFAIGEKPLKSFRMIERHFF</sequence>